<feature type="non-terminal residue" evidence="10">
    <location>
        <position position="569"/>
    </location>
</feature>
<accession>A0A9W8AQV5</accession>
<dbReference type="CDD" id="cd00086">
    <property type="entry name" value="homeodomain"/>
    <property type="match status" value="1"/>
</dbReference>
<protein>
    <recommendedName>
        <fullName evidence="9">Homeobox domain-containing protein</fullName>
    </recommendedName>
</protein>
<dbReference type="PROSITE" id="PS00027">
    <property type="entry name" value="HOMEOBOX_1"/>
    <property type="match status" value="1"/>
</dbReference>
<evidence type="ECO:0000313" key="10">
    <source>
        <dbReference type="EMBL" id="KAJ1961263.1"/>
    </source>
</evidence>
<feature type="compositionally biased region" description="Basic and acidic residues" evidence="8">
    <location>
        <begin position="538"/>
        <end position="548"/>
    </location>
</feature>
<dbReference type="GO" id="GO:0000981">
    <property type="term" value="F:DNA-binding transcription factor activity, RNA polymerase II-specific"/>
    <property type="evidence" value="ECO:0007669"/>
    <property type="project" value="InterPro"/>
</dbReference>
<keyword evidence="4 6" id="KW-0371">Homeobox</keyword>
<dbReference type="Proteomes" id="UP001150925">
    <property type="component" value="Unassembled WGS sequence"/>
</dbReference>
<keyword evidence="2" id="KW-0217">Developmental protein</keyword>
<dbReference type="GO" id="GO:0005634">
    <property type="term" value="C:nucleus"/>
    <property type="evidence" value="ECO:0007669"/>
    <property type="project" value="UniProtKB-SubCell"/>
</dbReference>
<evidence type="ECO:0000256" key="3">
    <source>
        <dbReference type="ARBA" id="ARBA00023125"/>
    </source>
</evidence>
<evidence type="ECO:0000256" key="4">
    <source>
        <dbReference type="ARBA" id="ARBA00023155"/>
    </source>
</evidence>
<dbReference type="SMART" id="SM00389">
    <property type="entry name" value="HOX"/>
    <property type="match status" value="1"/>
</dbReference>
<feature type="region of interest" description="Disordered" evidence="8">
    <location>
        <begin position="538"/>
        <end position="569"/>
    </location>
</feature>
<feature type="compositionally biased region" description="Polar residues" evidence="8">
    <location>
        <begin position="386"/>
        <end position="403"/>
    </location>
</feature>
<feature type="compositionally biased region" description="Polar residues" evidence="8">
    <location>
        <begin position="560"/>
        <end position="569"/>
    </location>
</feature>
<feature type="compositionally biased region" description="Polar residues" evidence="8">
    <location>
        <begin position="329"/>
        <end position="339"/>
    </location>
</feature>
<dbReference type="OrthoDB" id="6159439at2759"/>
<organism evidence="10 11">
    <name type="scientific">Dispira parvispora</name>
    <dbReference type="NCBI Taxonomy" id="1520584"/>
    <lineage>
        <taxon>Eukaryota</taxon>
        <taxon>Fungi</taxon>
        <taxon>Fungi incertae sedis</taxon>
        <taxon>Zoopagomycota</taxon>
        <taxon>Kickxellomycotina</taxon>
        <taxon>Dimargaritomycetes</taxon>
        <taxon>Dimargaritales</taxon>
        <taxon>Dimargaritaceae</taxon>
        <taxon>Dispira</taxon>
    </lineage>
</organism>
<dbReference type="InterPro" id="IPR001356">
    <property type="entry name" value="HD"/>
</dbReference>
<dbReference type="InterPro" id="IPR009057">
    <property type="entry name" value="Homeodomain-like_sf"/>
</dbReference>
<comment type="subcellular location">
    <subcellularLocation>
        <location evidence="1 6 7">Nucleus</location>
    </subcellularLocation>
</comment>
<gene>
    <name evidence="10" type="ORF">IWQ62_003927</name>
</gene>
<dbReference type="AlphaFoldDB" id="A0A9W8AQV5"/>
<dbReference type="Pfam" id="PF00046">
    <property type="entry name" value="Homeodomain"/>
    <property type="match status" value="1"/>
</dbReference>
<evidence type="ECO:0000256" key="8">
    <source>
        <dbReference type="SAM" id="MobiDB-lite"/>
    </source>
</evidence>
<feature type="DNA-binding region" description="Homeobox" evidence="6">
    <location>
        <begin position="76"/>
        <end position="135"/>
    </location>
</feature>
<feature type="region of interest" description="Disordered" evidence="8">
    <location>
        <begin position="417"/>
        <end position="525"/>
    </location>
</feature>
<evidence type="ECO:0000256" key="7">
    <source>
        <dbReference type="RuleBase" id="RU000682"/>
    </source>
</evidence>
<evidence type="ECO:0000313" key="11">
    <source>
        <dbReference type="Proteomes" id="UP001150925"/>
    </source>
</evidence>
<evidence type="ECO:0000256" key="5">
    <source>
        <dbReference type="ARBA" id="ARBA00023242"/>
    </source>
</evidence>
<dbReference type="PANTHER" id="PTHR45793">
    <property type="entry name" value="HOMEOBOX PROTEIN"/>
    <property type="match status" value="1"/>
</dbReference>
<keyword evidence="3 6" id="KW-0238">DNA-binding</keyword>
<evidence type="ECO:0000259" key="9">
    <source>
        <dbReference type="PROSITE" id="PS50071"/>
    </source>
</evidence>
<feature type="compositionally biased region" description="Polar residues" evidence="8">
    <location>
        <begin position="501"/>
        <end position="513"/>
    </location>
</feature>
<dbReference type="SUPFAM" id="SSF46689">
    <property type="entry name" value="Homeodomain-like"/>
    <property type="match status" value="1"/>
</dbReference>
<sequence>MSQVSNSTEGGLSTPTSTLGAMDVDTPQSLTGGTSQRKDILNPDTFSSQTTSLSTNSTSTRPTTTADANSGTTPPAKPKRRRITEEQFDILISVFRETDTPPYEVREELSKKLNMSTRDVQVWFQNRRAKVNREKQNAQNVVRHPNDAHFRGTRSRSQSDVGPSMGIQFVPIVSCDKAKNGAGPAMSQSLRGYRNPTPHYLHPPPIAPNPHFTGSAHHPHHPTGGMMGAVPTSHRMLTSSSHRAMLPAPREGGAIRTRRGSHSVSSNLAPITVAPYVIPQSSSTTGVSHSLSPIAPAFGAMSISPSHSPVALRTGQHHRPSPLNMAPRWSSSVASTNTHYYPAPPDSPMGYHTTEGFHPPPLTPPSHTSPASRYPVVGHLPRSPTYRPNNEETPYSPHRSSTSVLTGTMYTTTVGHGPSMTDPSGMSKIRTHPNPSTSGMPRRATFSHPMADPSGSPPRRNGVPTLPPLSSIADHLLDPPAPQRREIGKVRASPLSPPLSHRSTGSPLKNQEVGNGLSDSKAKGSGINMLASIAATIEHDECKGHQPKDTPGTPSKLPTPRSSVSGKTA</sequence>
<feature type="region of interest" description="Disordered" evidence="8">
    <location>
        <begin position="1"/>
        <end position="83"/>
    </location>
</feature>
<feature type="compositionally biased region" description="Polar residues" evidence="8">
    <location>
        <begin position="26"/>
        <end position="35"/>
    </location>
</feature>
<dbReference type="EMBL" id="JANBPY010001167">
    <property type="protein sequence ID" value="KAJ1961263.1"/>
    <property type="molecule type" value="Genomic_DNA"/>
</dbReference>
<dbReference type="GO" id="GO:0000978">
    <property type="term" value="F:RNA polymerase II cis-regulatory region sequence-specific DNA binding"/>
    <property type="evidence" value="ECO:0007669"/>
    <property type="project" value="TreeGrafter"/>
</dbReference>
<feature type="compositionally biased region" description="Polar residues" evidence="8">
    <location>
        <begin position="1"/>
        <end position="19"/>
    </location>
</feature>
<proteinExistence type="predicted"/>
<evidence type="ECO:0000256" key="2">
    <source>
        <dbReference type="ARBA" id="ARBA00022473"/>
    </source>
</evidence>
<keyword evidence="5 6" id="KW-0539">Nucleus</keyword>
<dbReference type="InterPro" id="IPR017970">
    <property type="entry name" value="Homeobox_CS"/>
</dbReference>
<evidence type="ECO:0000256" key="1">
    <source>
        <dbReference type="ARBA" id="ARBA00004123"/>
    </source>
</evidence>
<dbReference type="PROSITE" id="PS50071">
    <property type="entry name" value="HOMEOBOX_2"/>
    <property type="match status" value="1"/>
</dbReference>
<feature type="region of interest" description="Disordered" evidence="8">
    <location>
        <begin position="308"/>
        <end position="403"/>
    </location>
</feature>
<keyword evidence="11" id="KW-1185">Reference proteome</keyword>
<dbReference type="Gene3D" id="1.10.10.60">
    <property type="entry name" value="Homeodomain-like"/>
    <property type="match status" value="1"/>
</dbReference>
<feature type="compositionally biased region" description="Low complexity" evidence="8">
    <location>
        <begin position="45"/>
        <end position="65"/>
    </location>
</feature>
<feature type="domain" description="Homeobox" evidence="9">
    <location>
        <begin position="74"/>
        <end position="134"/>
    </location>
</feature>
<reference evidence="10" key="1">
    <citation type="submission" date="2022-07" db="EMBL/GenBank/DDBJ databases">
        <title>Phylogenomic reconstructions and comparative analyses of Kickxellomycotina fungi.</title>
        <authorList>
            <person name="Reynolds N.K."/>
            <person name="Stajich J.E."/>
            <person name="Barry K."/>
            <person name="Grigoriev I.V."/>
            <person name="Crous P."/>
            <person name="Smith M.E."/>
        </authorList>
    </citation>
    <scope>NUCLEOTIDE SEQUENCE</scope>
    <source>
        <strain evidence="10">RSA 1196</strain>
    </source>
</reference>
<comment type="caution">
    <text evidence="10">The sequence shown here is derived from an EMBL/GenBank/DDBJ whole genome shotgun (WGS) entry which is preliminary data.</text>
</comment>
<name>A0A9W8AQV5_9FUNG</name>
<evidence type="ECO:0000256" key="6">
    <source>
        <dbReference type="PROSITE-ProRule" id="PRU00108"/>
    </source>
</evidence>
<dbReference type="PANTHER" id="PTHR45793:SF5">
    <property type="entry name" value="HOMEOTIC PROTEIN OCELLILESS"/>
    <property type="match status" value="1"/>
</dbReference>